<accession>M7NXY7</accession>
<dbReference type="Proteomes" id="UP000011910">
    <property type="component" value="Unassembled WGS sequence"/>
</dbReference>
<name>M7NXY7_9BACT</name>
<evidence type="ECO:0000313" key="1">
    <source>
        <dbReference type="EMBL" id="EMR03229.1"/>
    </source>
</evidence>
<sequence length="216" mass="24268">MLTPLSRKDIFSQSPVADGMIAEVQGFYARGFDEAVPEELEVLNRLYDHRQVLQPGNKAPQAEAILTLRARTRSGYARRFPKALQGFLEQLGCRHLYLLDWLAFSWQEFPFETADKAATFSRLAQGRLEPGGFLLEIRQLSRLLPLFFFSGRFDGPVIYLIAAEGLPLSLQLCDDGNLHLAFHEQDRPALEAAASQAGLLLGGDEVCFVYYTQKLT</sequence>
<gene>
    <name evidence="1" type="ORF">ADICEAN_01622</name>
</gene>
<keyword evidence="2" id="KW-1185">Reference proteome</keyword>
<proteinExistence type="predicted"/>
<dbReference type="AlphaFoldDB" id="M7NXY7"/>
<protein>
    <submittedName>
        <fullName evidence="1">Uncharacterized protein</fullName>
    </submittedName>
</protein>
<organism evidence="1 2">
    <name type="scientific">Cesiribacter andamanensis AMV16</name>
    <dbReference type="NCBI Taxonomy" id="1279009"/>
    <lineage>
        <taxon>Bacteria</taxon>
        <taxon>Pseudomonadati</taxon>
        <taxon>Bacteroidota</taxon>
        <taxon>Cytophagia</taxon>
        <taxon>Cytophagales</taxon>
        <taxon>Cesiribacteraceae</taxon>
        <taxon>Cesiribacter</taxon>
    </lineage>
</organism>
<evidence type="ECO:0000313" key="2">
    <source>
        <dbReference type="Proteomes" id="UP000011910"/>
    </source>
</evidence>
<reference evidence="1 2" key="1">
    <citation type="journal article" date="2013" name="Genome Announc.">
        <title>Draft Genome Sequence of Cesiribacter andamanensis Strain AMV16T, Isolated from a Soil Sample from a Mud Volcano in the Andaman Islands, India.</title>
        <authorList>
            <person name="Shivaji S."/>
            <person name="Ara S."/>
            <person name="Begum Z."/>
            <person name="Srinivas T.N."/>
            <person name="Singh A."/>
            <person name="Kumar Pinnaka A."/>
        </authorList>
    </citation>
    <scope>NUCLEOTIDE SEQUENCE [LARGE SCALE GENOMIC DNA]</scope>
    <source>
        <strain evidence="1 2">AMV16</strain>
    </source>
</reference>
<dbReference type="RefSeq" id="WP_009195019.1">
    <property type="nucleotide sequence ID" value="NZ_AODQ01000031.1"/>
</dbReference>
<comment type="caution">
    <text evidence="1">The sequence shown here is derived from an EMBL/GenBank/DDBJ whole genome shotgun (WGS) entry which is preliminary data.</text>
</comment>
<dbReference type="OrthoDB" id="1495060at2"/>
<dbReference type="EMBL" id="AODQ01000031">
    <property type="protein sequence ID" value="EMR03229.1"/>
    <property type="molecule type" value="Genomic_DNA"/>
</dbReference>